<dbReference type="Gene3D" id="3.20.20.140">
    <property type="entry name" value="Metal-dependent hydrolases"/>
    <property type="match status" value="1"/>
</dbReference>
<comment type="caution">
    <text evidence="6">The sequence shown here is derived from an EMBL/GenBank/DDBJ whole genome shotgun (WGS) entry which is preliminary data.</text>
</comment>
<dbReference type="STRING" id="207949.RED65_00100"/>
<keyword evidence="2" id="KW-0479">Metal-binding</keyword>
<dbReference type="HOGENOM" id="CLU_012358_2_0_6"/>
<dbReference type="AlphaFoldDB" id="Q1N5D7"/>
<gene>
    <name evidence="6" type="ORF">RED65_00100</name>
</gene>
<keyword evidence="7" id="KW-1185">Reference proteome</keyword>
<dbReference type="PANTHER" id="PTHR43794">
    <property type="entry name" value="AMINOHYDROLASE SSNA-RELATED"/>
    <property type="match status" value="1"/>
</dbReference>
<dbReference type="OrthoDB" id="9787621at2"/>
<evidence type="ECO:0000259" key="5">
    <source>
        <dbReference type="Pfam" id="PF01979"/>
    </source>
</evidence>
<dbReference type="Proteomes" id="UP000004263">
    <property type="component" value="Unassembled WGS sequence"/>
</dbReference>
<dbReference type="Pfam" id="PF01979">
    <property type="entry name" value="Amidohydro_1"/>
    <property type="match status" value="1"/>
</dbReference>
<evidence type="ECO:0000256" key="4">
    <source>
        <dbReference type="ARBA" id="ARBA00022833"/>
    </source>
</evidence>
<keyword evidence="3 6" id="KW-0378">Hydrolase</keyword>
<protein>
    <submittedName>
        <fullName evidence="6">Cytosine deaminase and related metal-dependent Hydrolase</fullName>
    </submittedName>
</protein>
<accession>Q1N5D7</accession>
<name>Q1N5D7_9GAMM</name>
<dbReference type="EMBL" id="AAQH01000002">
    <property type="protein sequence ID" value="EAT13114.1"/>
    <property type="molecule type" value="Genomic_DNA"/>
</dbReference>
<dbReference type="CDD" id="cd01298">
    <property type="entry name" value="ATZ_TRZ_like"/>
    <property type="match status" value="1"/>
</dbReference>
<evidence type="ECO:0000256" key="1">
    <source>
        <dbReference type="ARBA" id="ARBA00006745"/>
    </source>
</evidence>
<evidence type="ECO:0000313" key="6">
    <source>
        <dbReference type="EMBL" id="EAT13114.1"/>
    </source>
</evidence>
<comment type="similarity">
    <text evidence="1">Belongs to the metallo-dependent hydrolases superfamily. ATZ/TRZ family.</text>
</comment>
<dbReference type="InterPro" id="IPR050287">
    <property type="entry name" value="MTA/SAH_deaminase"/>
</dbReference>
<dbReference type="GO" id="GO:0019239">
    <property type="term" value="F:deaminase activity"/>
    <property type="evidence" value="ECO:0007669"/>
    <property type="project" value="UniProtKB-ARBA"/>
</dbReference>
<dbReference type="Gene3D" id="2.30.40.10">
    <property type="entry name" value="Urease, subunit C, domain 1"/>
    <property type="match status" value="1"/>
</dbReference>
<feature type="domain" description="Amidohydrolase-related" evidence="5">
    <location>
        <begin position="61"/>
        <end position="407"/>
    </location>
</feature>
<reference evidence="6 7" key="1">
    <citation type="submission" date="2006-03" db="EMBL/GenBank/DDBJ databases">
        <authorList>
            <person name="Pinhassi J."/>
            <person name="Pedros-Alio C."/>
            <person name="Ferriera S."/>
            <person name="Johnson J."/>
            <person name="Kravitz S."/>
            <person name="Halpern A."/>
            <person name="Remington K."/>
            <person name="Beeson K."/>
            <person name="Tran B."/>
            <person name="Rogers Y.-H."/>
            <person name="Friedman R."/>
            <person name="Venter J.C."/>
        </authorList>
    </citation>
    <scope>NUCLEOTIDE SEQUENCE [LARGE SCALE GENOMIC DNA]</scope>
    <source>
        <strain evidence="6 7">RED65</strain>
    </source>
</reference>
<dbReference type="NCBIfam" id="NF006549">
    <property type="entry name" value="PRK09045.1"/>
    <property type="match status" value="1"/>
</dbReference>
<evidence type="ECO:0000256" key="2">
    <source>
        <dbReference type="ARBA" id="ARBA00022723"/>
    </source>
</evidence>
<dbReference type="InterPro" id="IPR032466">
    <property type="entry name" value="Metal_Hydrolase"/>
</dbReference>
<organism evidence="6 7">
    <name type="scientific">Bermanella marisrubri</name>
    <dbReference type="NCBI Taxonomy" id="207949"/>
    <lineage>
        <taxon>Bacteria</taxon>
        <taxon>Pseudomonadati</taxon>
        <taxon>Pseudomonadota</taxon>
        <taxon>Gammaproteobacteria</taxon>
        <taxon>Oceanospirillales</taxon>
        <taxon>Oceanospirillaceae</taxon>
        <taxon>Bermanella</taxon>
    </lineage>
</organism>
<dbReference type="SUPFAM" id="SSF51338">
    <property type="entry name" value="Composite domain of metallo-dependent hydrolases"/>
    <property type="match status" value="1"/>
</dbReference>
<dbReference type="PANTHER" id="PTHR43794:SF11">
    <property type="entry name" value="AMIDOHYDROLASE-RELATED DOMAIN-CONTAINING PROTEIN"/>
    <property type="match status" value="1"/>
</dbReference>
<dbReference type="GO" id="GO:0046872">
    <property type="term" value="F:metal ion binding"/>
    <property type="evidence" value="ECO:0007669"/>
    <property type="project" value="UniProtKB-KW"/>
</dbReference>
<dbReference type="InterPro" id="IPR006680">
    <property type="entry name" value="Amidohydro-rel"/>
</dbReference>
<evidence type="ECO:0000313" key="7">
    <source>
        <dbReference type="Proteomes" id="UP000004263"/>
    </source>
</evidence>
<dbReference type="GO" id="GO:0016814">
    <property type="term" value="F:hydrolase activity, acting on carbon-nitrogen (but not peptide) bonds, in cyclic amidines"/>
    <property type="evidence" value="ECO:0007669"/>
    <property type="project" value="UniProtKB-ARBA"/>
</dbReference>
<evidence type="ECO:0000256" key="3">
    <source>
        <dbReference type="ARBA" id="ARBA00022801"/>
    </source>
</evidence>
<sequence length="439" mass="48120">MANPKSIILSPKWLLTMESDDVLVNHSVVMKADVIQAIMLTEQALIEFPEAKHIALDDQLLMPGLINTHGHVAMNLFKGLADDLPLMEWLNDHIWPAEGKWVSEDFVADGAKIAIAEMLQSGTTCFSDMYFYPDAVANVSAEIGMRATCYGPVLDFPTPYGSGSDDYIEKIVKAHDEFKHHPLINIGFGPHAPYTVSDEPLNKIRTLSNQLGLPIQIHLHETEFEVADALEKTGKRPTERLEDLNFFGPDVQAVHVTQVNETDVEILKRNGVHVIHCPESNLKLASGFCPIHKLSQNGINVALGTDGSASNNDLNMFGELHTAALLAKAVAKDASAIPAIDALKMATINGAKALGMEDQIGSLANGKQADMIAISFNHIAAQPVFDPVSHLAYNTGHRVNHVWVAGRQQIKNGQFCHLNESQLIELAQDWSNRIVNDEL</sequence>
<dbReference type="SUPFAM" id="SSF51556">
    <property type="entry name" value="Metallo-dependent hydrolases"/>
    <property type="match status" value="1"/>
</dbReference>
<dbReference type="RefSeq" id="WP_007017500.1">
    <property type="nucleotide sequence ID" value="NZ_CH724114.1"/>
</dbReference>
<dbReference type="InterPro" id="IPR011059">
    <property type="entry name" value="Metal-dep_hydrolase_composite"/>
</dbReference>
<proteinExistence type="inferred from homology"/>
<keyword evidence="4" id="KW-0862">Zinc</keyword>
<dbReference type="FunFam" id="3.20.20.140:FF:000014">
    <property type="entry name" value="5-methylthioadenosine/S-adenosylhomocysteine deaminase"/>
    <property type="match status" value="1"/>
</dbReference>